<evidence type="ECO:0000256" key="10">
    <source>
        <dbReference type="ARBA" id="ARBA00023235"/>
    </source>
</evidence>
<dbReference type="GO" id="GO:0005829">
    <property type="term" value="C:cytosol"/>
    <property type="evidence" value="ECO:0007669"/>
    <property type="project" value="TreeGrafter"/>
</dbReference>
<dbReference type="Proteomes" id="UP001139721">
    <property type="component" value="Unassembled WGS sequence"/>
</dbReference>
<dbReference type="InterPro" id="IPR000212">
    <property type="entry name" value="DNA_helicase_UvrD/REP"/>
</dbReference>
<gene>
    <name evidence="18" type="ORF">LOX96_00240</name>
</gene>
<keyword evidence="7 15" id="KW-0067">ATP-binding</keyword>
<comment type="caution">
    <text evidence="18">The sequence shown here is derived from an EMBL/GenBank/DDBJ whole genome shotgun (WGS) entry which is preliminary data.</text>
</comment>
<keyword evidence="5 15" id="KW-0347">Helicase</keyword>
<dbReference type="PROSITE" id="PS51217">
    <property type="entry name" value="UVRD_HELICASE_CTER"/>
    <property type="match status" value="1"/>
</dbReference>
<dbReference type="Pfam" id="PF00580">
    <property type="entry name" value="UvrD-helicase"/>
    <property type="match status" value="1"/>
</dbReference>
<keyword evidence="10" id="KW-0413">Isomerase</keyword>
<dbReference type="EMBL" id="JAJKBJ010000001">
    <property type="protein sequence ID" value="MCL9682520.1"/>
    <property type="molecule type" value="Genomic_DNA"/>
</dbReference>
<evidence type="ECO:0000313" key="19">
    <source>
        <dbReference type="Proteomes" id="UP001139721"/>
    </source>
</evidence>
<keyword evidence="8" id="KW-0238">DNA-binding</keyword>
<keyword evidence="2 15" id="KW-0547">Nucleotide-binding</keyword>
<dbReference type="Gene3D" id="3.40.50.300">
    <property type="entry name" value="P-loop containing nucleotide triphosphate hydrolases"/>
    <property type="match status" value="3"/>
</dbReference>
<evidence type="ECO:0000256" key="9">
    <source>
        <dbReference type="ARBA" id="ARBA00023204"/>
    </source>
</evidence>
<dbReference type="Pfam" id="PF13361">
    <property type="entry name" value="UvrD_C"/>
    <property type="match status" value="1"/>
</dbReference>
<evidence type="ECO:0000313" key="18">
    <source>
        <dbReference type="EMBL" id="MCL9682520.1"/>
    </source>
</evidence>
<evidence type="ECO:0000256" key="15">
    <source>
        <dbReference type="PROSITE-ProRule" id="PRU00560"/>
    </source>
</evidence>
<evidence type="ECO:0000256" key="14">
    <source>
        <dbReference type="ARBA" id="ARBA00048988"/>
    </source>
</evidence>
<dbReference type="RefSeq" id="WP_250420026.1">
    <property type="nucleotide sequence ID" value="NZ_JAJKBJ010000001.1"/>
</dbReference>
<evidence type="ECO:0000256" key="2">
    <source>
        <dbReference type="ARBA" id="ARBA00022741"/>
    </source>
</evidence>
<dbReference type="AlphaFoldDB" id="A0A9X2I8M9"/>
<organism evidence="18 19">
    <name type="scientific">Legionella maioricensis</name>
    <dbReference type="NCBI Taxonomy" id="2896528"/>
    <lineage>
        <taxon>Bacteria</taxon>
        <taxon>Pseudomonadati</taxon>
        <taxon>Pseudomonadota</taxon>
        <taxon>Gammaproteobacteria</taxon>
        <taxon>Legionellales</taxon>
        <taxon>Legionellaceae</taxon>
        <taxon>Legionella</taxon>
    </lineage>
</organism>
<dbReference type="InterPro" id="IPR011604">
    <property type="entry name" value="PDDEXK-like_dom_sf"/>
</dbReference>
<proteinExistence type="predicted"/>
<dbReference type="PANTHER" id="PTHR11070:SF2">
    <property type="entry name" value="ATP-DEPENDENT DNA HELICASE SRS2"/>
    <property type="match status" value="1"/>
</dbReference>
<dbReference type="GO" id="GO:0043138">
    <property type="term" value="F:3'-5' DNA helicase activity"/>
    <property type="evidence" value="ECO:0007669"/>
    <property type="project" value="UniProtKB-EC"/>
</dbReference>
<keyword evidence="19" id="KW-1185">Reference proteome</keyword>
<dbReference type="GO" id="GO:0000725">
    <property type="term" value="P:recombinational repair"/>
    <property type="evidence" value="ECO:0007669"/>
    <property type="project" value="TreeGrafter"/>
</dbReference>
<dbReference type="Gene3D" id="1.10.486.10">
    <property type="entry name" value="PCRA, domain 4"/>
    <property type="match status" value="1"/>
</dbReference>
<dbReference type="PROSITE" id="PS51198">
    <property type="entry name" value="UVRD_HELICASE_ATP_BIND"/>
    <property type="match status" value="1"/>
</dbReference>
<evidence type="ECO:0000256" key="1">
    <source>
        <dbReference type="ARBA" id="ARBA00022722"/>
    </source>
</evidence>
<dbReference type="PANTHER" id="PTHR11070">
    <property type="entry name" value="UVRD / RECB / PCRA DNA HELICASE FAMILY MEMBER"/>
    <property type="match status" value="1"/>
</dbReference>
<accession>A0A9X2I8M9</accession>
<dbReference type="GO" id="GO:0003677">
    <property type="term" value="F:DNA binding"/>
    <property type="evidence" value="ECO:0007669"/>
    <property type="project" value="UniProtKB-KW"/>
</dbReference>
<dbReference type="GO" id="GO:0004527">
    <property type="term" value="F:exonuclease activity"/>
    <property type="evidence" value="ECO:0007669"/>
    <property type="project" value="UniProtKB-KW"/>
</dbReference>
<evidence type="ECO:0000256" key="6">
    <source>
        <dbReference type="ARBA" id="ARBA00022839"/>
    </source>
</evidence>
<evidence type="ECO:0000256" key="12">
    <source>
        <dbReference type="ARBA" id="ARBA00034808"/>
    </source>
</evidence>
<dbReference type="SUPFAM" id="SSF52540">
    <property type="entry name" value="P-loop containing nucleoside triphosphate hydrolases"/>
    <property type="match status" value="1"/>
</dbReference>
<name>A0A9X2I8M9_9GAMM</name>
<evidence type="ECO:0000259" key="17">
    <source>
        <dbReference type="PROSITE" id="PS51217"/>
    </source>
</evidence>
<comment type="catalytic activity">
    <reaction evidence="11">
        <text>Couples ATP hydrolysis with the unwinding of duplex DNA by translocating in the 3'-5' direction.</text>
        <dbReference type="EC" id="5.6.2.4"/>
    </reaction>
</comment>
<dbReference type="Gene3D" id="3.90.320.10">
    <property type="match status" value="1"/>
</dbReference>
<dbReference type="GO" id="GO:0005524">
    <property type="term" value="F:ATP binding"/>
    <property type="evidence" value="ECO:0007669"/>
    <property type="project" value="UniProtKB-UniRule"/>
</dbReference>
<dbReference type="GO" id="GO:0033202">
    <property type="term" value="C:DNA helicase complex"/>
    <property type="evidence" value="ECO:0007669"/>
    <property type="project" value="TreeGrafter"/>
</dbReference>
<dbReference type="InterPro" id="IPR027417">
    <property type="entry name" value="P-loop_NTPase"/>
</dbReference>
<comment type="catalytic activity">
    <reaction evidence="14">
        <text>ATP + H2O = ADP + phosphate + H(+)</text>
        <dbReference type="Rhea" id="RHEA:13065"/>
        <dbReference type="ChEBI" id="CHEBI:15377"/>
        <dbReference type="ChEBI" id="CHEBI:15378"/>
        <dbReference type="ChEBI" id="CHEBI:30616"/>
        <dbReference type="ChEBI" id="CHEBI:43474"/>
        <dbReference type="ChEBI" id="CHEBI:456216"/>
        <dbReference type="EC" id="5.6.2.4"/>
    </reaction>
</comment>
<keyword evidence="1" id="KW-0540">Nuclease</keyword>
<feature type="domain" description="UvrD-like helicase ATP-binding" evidence="16">
    <location>
        <begin position="2"/>
        <end position="486"/>
    </location>
</feature>
<dbReference type="InterPro" id="IPR014017">
    <property type="entry name" value="DNA_helicase_UvrD-like_C"/>
</dbReference>
<keyword evidence="9" id="KW-0234">DNA repair</keyword>
<dbReference type="InterPro" id="IPR014016">
    <property type="entry name" value="UvrD-like_ATP-bd"/>
</dbReference>
<evidence type="ECO:0000256" key="7">
    <source>
        <dbReference type="ARBA" id="ARBA00022840"/>
    </source>
</evidence>
<keyword evidence="6" id="KW-0269">Exonuclease</keyword>
<dbReference type="SUPFAM" id="SSF52980">
    <property type="entry name" value="Restriction endonuclease-like"/>
    <property type="match status" value="1"/>
</dbReference>
<dbReference type="EC" id="5.6.2.4" evidence="12"/>
<sequence>MTLIDSEQRSQATDPGLSFIVQAPAGSGKTEILTQRFLRLLSTVTAPEQIIALTFTRKAASEMRERIVLALQQAASDQQAASPHQQMTLDFAKQALSRSEQYQWDLLHQPNRLKVITIDSLCQSINHSIPLLEKQIAYPQITDTPESHYLNAARRCIQFAIETPEYQQAIKTLLLHVDNKQERLLSLFKTLLSQRDQWLSPLFQARAQKKSTFEQALRHIEQHELTRCKQSLPFHLAAEVTQLTRELAVIENNPDSPRYLLKEWNDFQQINQEIAAALSKTLLVGDNGFRKSFDHHVGLKQGICADADYRRLKAASKELLTQLNDHPDFLNSLLQVSQLPKPEYDQEQWEVLQALFVLLPLLVSHLHVFFSEHNEVDFTAISQQALTALGDEDNPTDLALYLDNAIHHLLVDEFQDTSITQFELLTKLVQGWQSNDGKTMFVVGDPMQSIYRFRQAEVGLFFRAKEQGIGPVQLKSLELRCNFRSTETIVNWVNHHFSKIFPQQVDIESGAVSFHPSVNVIKDKQLSAIHALQFKNREQEAENLIHLINKELKNNPDQTLAILVRSRTHLVEIINLLRQHQIPYQGTDIDLLANLEHLRDVWSLTHALLLPGNRLSWLAMLNSPYCGLSLNDILSIAQFNKNKSIYHALLQLDKIQQLSEEGRIRAGFFLQVMHQALSLRYRGRLSDWVAQTLKELHVENILNQSQLNDLDQLWALLDRYEQEGRLPDMHEFLMEFNKLYSQQATPSRLQIMTIHKSKGLEFDTVFLPGLGAQPNRGDNPMLRWLKIPTQNHGNLLLVSPIQAAHQERCALYDYLSQLEEEKNHYESQRLLYVAVTRAKSRLYLMDSSSKSSKGSFCSLLKHQEFLDIAHTALSEDTTFSLPQLTKLPLGFYSHNKLPSMTPLNAPVPELSAGIPRLIGIVAHRFLQWICDHHPQTIEQMPWNLARDEFKKLGFNQEMQQVALSTLQDQITQMFHNETGAWIIARHHKERNEYELLVEVQNNLVTRIIDRTFEDNGALWIIDFKTGKEDLIASKKHQEQLNEYGYYLSSRTDLPIQCGLYYLNNGHWVTWQYEAALID</sequence>
<evidence type="ECO:0000256" key="3">
    <source>
        <dbReference type="ARBA" id="ARBA00022763"/>
    </source>
</evidence>
<evidence type="ECO:0000256" key="8">
    <source>
        <dbReference type="ARBA" id="ARBA00023125"/>
    </source>
</evidence>
<feature type="binding site" evidence="15">
    <location>
        <begin position="23"/>
        <end position="30"/>
    </location>
    <ligand>
        <name>ATP</name>
        <dbReference type="ChEBI" id="CHEBI:30616"/>
    </ligand>
</feature>
<keyword evidence="4 15" id="KW-0378">Hydrolase</keyword>
<feature type="domain" description="UvrD-like helicase C-terminal" evidence="17">
    <location>
        <begin position="498"/>
        <end position="759"/>
    </location>
</feature>
<dbReference type="InterPro" id="IPR011335">
    <property type="entry name" value="Restrct_endonuc-II-like"/>
</dbReference>
<keyword evidence="3" id="KW-0227">DNA damage</keyword>
<evidence type="ECO:0000259" key="16">
    <source>
        <dbReference type="PROSITE" id="PS51198"/>
    </source>
</evidence>
<protein>
    <recommendedName>
        <fullName evidence="12">DNA 3'-5' helicase</fullName>
        <ecNumber evidence="12">5.6.2.4</ecNumber>
    </recommendedName>
    <alternativeName>
        <fullName evidence="13">DNA 3'-5' helicase II</fullName>
    </alternativeName>
</protein>
<evidence type="ECO:0000256" key="5">
    <source>
        <dbReference type="ARBA" id="ARBA00022806"/>
    </source>
</evidence>
<evidence type="ECO:0000256" key="11">
    <source>
        <dbReference type="ARBA" id="ARBA00034617"/>
    </source>
</evidence>
<evidence type="ECO:0000256" key="13">
    <source>
        <dbReference type="ARBA" id="ARBA00034923"/>
    </source>
</evidence>
<dbReference type="InterPro" id="IPR038726">
    <property type="entry name" value="PDDEXK_AddAB-type"/>
</dbReference>
<evidence type="ECO:0000256" key="4">
    <source>
        <dbReference type="ARBA" id="ARBA00022801"/>
    </source>
</evidence>
<dbReference type="Pfam" id="PF12705">
    <property type="entry name" value="PDDEXK_1"/>
    <property type="match status" value="1"/>
</dbReference>
<reference evidence="18" key="1">
    <citation type="submission" date="2021-11" db="EMBL/GenBank/DDBJ databases">
        <title>Legionella maioricencis sp. nov., a new species isolated from hot water samples in Mallorca.</title>
        <authorList>
            <person name="Crespi S."/>
            <person name="Drasar V."/>
            <person name="Salva-Serra F."/>
            <person name="Jaen-Luchoro D."/>
            <person name="Pineiro-Iglesias B."/>
            <person name="Aliaga F."/>
            <person name="Fernandez-Juarez V."/>
            <person name="Coll G."/>
            <person name="Moore E.R.B."/>
            <person name="Bennasar-Figueras A."/>
        </authorList>
    </citation>
    <scope>NUCLEOTIDE SEQUENCE</scope>
    <source>
        <strain evidence="18">HCPI-6</strain>
    </source>
</reference>